<evidence type="ECO:0000313" key="3">
    <source>
        <dbReference type="Proteomes" id="UP000176299"/>
    </source>
</evidence>
<dbReference type="Proteomes" id="UP000176299">
    <property type="component" value="Unassembled WGS sequence"/>
</dbReference>
<protein>
    <submittedName>
        <fullName evidence="2">Uncharacterized protein</fullName>
    </submittedName>
</protein>
<evidence type="ECO:0000313" key="2">
    <source>
        <dbReference type="EMBL" id="OGY22090.1"/>
    </source>
</evidence>
<feature type="transmembrane region" description="Helical" evidence="1">
    <location>
        <begin position="6"/>
        <end position="25"/>
    </location>
</feature>
<dbReference type="STRING" id="1802591.A2113_02685"/>
<proteinExistence type="predicted"/>
<reference evidence="2 3" key="1">
    <citation type="journal article" date="2016" name="Nat. Commun.">
        <title>Thousands of microbial genomes shed light on interconnected biogeochemical processes in an aquifer system.</title>
        <authorList>
            <person name="Anantharaman K."/>
            <person name="Brown C.T."/>
            <person name="Hug L.A."/>
            <person name="Sharon I."/>
            <person name="Castelle C.J."/>
            <person name="Probst A.J."/>
            <person name="Thomas B.C."/>
            <person name="Singh A."/>
            <person name="Wilkins M.J."/>
            <person name="Karaoz U."/>
            <person name="Brodie E.L."/>
            <person name="Williams K.H."/>
            <person name="Hubbard S.S."/>
            <person name="Banfield J.F."/>
        </authorList>
    </citation>
    <scope>NUCLEOTIDE SEQUENCE [LARGE SCALE GENOMIC DNA]</scope>
</reference>
<keyword evidence="1" id="KW-0472">Membrane</keyword>
<evidence type="ECO:0000256" key="1">
    <source>
        <dbReference type="SAM" id="Phobius"/>
    </source>
</evidence>
<organism evidence="2 3">
    <name type="scientific">Candidatus Woykebacteria bacterium GWA1_44_8</name>
    <dbReference type="NCBI Taxonomy" id="1802591"/>
    <lineage>
        <taxon>Bacteria</taxon>
        <taxon>Candidatus Woykeibacteriota</taxon>
    </lineage>
</organism>
<keyword evidence="1" id="KW-1133">Transmembrane helix</keyword>
<comment type="caution">
    <text evidence="2">The sequence shown here is derived from an EMBL/GenBank/DDBJ whole genome shotgun (WGS) entry which is preliminary data.</text>
</comment>
<dbReference type="AlphaFoldDB" id="A0A1G1W3D4"/>
<gene>
    <name evidence="2" type="ORF">A2113_02685</name>
</gene>
<sequence length="162" mass="17696">MLVYAALLAIISVVLVSFFIQVVNVTETSRRAREALDNARRSMDVISQEIKHGVNVYTPTSTLGSSPGQLSLETKRDAPADETSTYVDFYLDSEGIYLKREGQDAQLLTSEKVRITSLVFRSLNSTSGTPAVRVELTAVYKDPISGPSNAVTLVSTTSLRSY</sequence>
<keyword evidence="1" id="KW-0812">Transmembrane</keyword>
<name>A0A1G1W3D4_9BACT</name>
<accession>A0A1G1W3D4</accession>
<dbReference type="EMBL" id="MHCN01000009">
    <property type="protein sequence ID" value="OGY22090.1"/>
    <property type="molecule type" value="Genomic_DNA"/>
</dbReference>